<accession>A0A2J6N2E9</accession>
<dbReference type="Gene3D" id="6.10.30.10">
    <property type="match status" value="1"/>
</dbReference>
<proteinExistence type="predicted"/>
<evidence type="ECO:0000259" key="2">
    <source>
        <dbReference type="Pfam" id="PF12172"/>
    </source>
</evidence>
<dbReference type="Pfam" id="PF01796">
    <property type="entry name" value="OB_ChsH2_C"/>
    <property type="match status" value="1"/>
</dbReference>
<dbReference type="Pfam" id="PF12172">
    <property type="entry name" value="zf-ChsH2"/>
    <property type="match status" value="1"/>
</dbReference>
<reference evidence="4 5" key="1">
    <citation type="submission" date="2018-01" db="EMBL/GenBank/DDBJ databases">
        <title>Metagenomic assembled genomes from two thermal pools in the Uzon Caldera, Kamchatka, Russia.</title>
        <authorList>
            <person name="Wilkins L."/>
            <person name="Ettinger C."/>
        </authorList>
    </citation>
    <scope>NUCLEOTIDE SEQUENCE [LARGE SCALE GENOMIC DNA]</scope>
    <source>
        <strain evidence="4">ZAV-06</strain>
    </source>
</reference>
<sequence length="133" mass="15488">MEKLSISKFWRKKSQYYNLVGKRCKKCGYVFYPPKHVCPKCNSSDLEDYFPPETGTLISFTKLYETPNTYKSQKPIYLGIVKFGEINVLTQIVDVQNEDELKPGITVERVFRKINEDGNYGLIYYGIKVRPVV</sequence>
<comment type="caution">
    <text evidence="4">The sequence shown here is derived from an EMBL/GenBank/DDBJ whole genome shotgun (WGS) entry which is preliminary data.</text>
</comment>
<gene>
    <name evidence="4" type="ORF">C0188_02755</name>
    <name evidence="3" type="ORF">ENO39_05515</name>
</gene>
<dbReference type="InterPro" id="IPR012340">
    <property type="entry name" value="NA-bd_OB-fold"/>
</dbReference>
<feature type="domain" description="ChsH2 C-terminal OB-fold" evidence="1">
    <location>
        <begin position="52"/>
        <end position="112"/>
    </location>
</feature>
<dbReference type="EMBL" id="DSFH01000068">
    <property type="protein sequence ID" value="HEW64491.1"/>
    <property type="molecule type" value="Genomic_DNA"/>
</dbReference>
<dbReference type="InterPro" id="IPR052513">
    <property type="entry name" value="Thioester_dehydratase-like"/>
</dbReference>
<dbReference type="Proteomes" id="UP000237153">
    <property type="component" value="Unassembled WGS sequence"/>
</dbReference>
<dbReference type="Proteomes" id="UP000886076">
    <property type="component" value="Unassembled WGS sequence"/>
</dbReference>
<reference evidence="3" key="2">
    <citation type="journal article" date="2020" name="mSystems">
        <title>Genome- and Community-Level Interaction Insights into Carbon Utilization and Element Cycling Functions of Hydrothermarchaeota in Hydrothermal Sediment.</title>
        <authorList>
            <person name="Zhou Z."/>
            <person name="Liu Y."/>
            <person name="Xu W."/>
            <person name="Pan J."/>
            <person name="Luo Z.H."/>
            <person name="Li M."/>
        </authorList>
    </citation>
    <scope>NUCLEOTIDE SEQUENCE [LARGE SCALE GENOMIC DNA]</scope>
    <source>
        <strain evidence="3">SpSt-1261</strain>
    </source>
</reference>
<protein>
    <submittedName>
        <fullName evidence="4">Cobalt transporter ApaG</fullName>
    </submittedName>
    <submittedName>
        <fullName evidence="3">Zn-ribbon domain-containing OB-fold protein</fullName>
    </submittedName>
</protein>
<dbReference type="PANTHER" id="PTHR34075:SF5">
    <property type="entry name" value="BLR3430 PROTEIN"/>
    <property type="match status" value="1"/>
</dbReference>
<evidence type="ECO:0000259" key="1">
    <source>
        <dbReference type="Pfam" id="PF01796"/>
    </source>
</evidence>
<dbReference type="InterPro" id="IPR022002">
    <property type="entry name" value="ChsH2_Znr"/>
</dbReference>
<feature type="domain" description="ChsH2 rubredoxin-like zinc ribbon" evidence="2">
    <location>
        <begin position="18"/>
        <end position="47"/>
    </location>
</feature>
<name>A0A2J6N2E9_9CREN</name>
<evidence type="ECO:0000313" key="5">
    <source>
        <dbReference type="Proteomes" id="UP000237153"/>
    </source>
</evidence>
<dbReference type="RefSeq" id="WP_272985864.1">
    <property type="nucleotide sequence ID" value="NZ_DSFH01000068.1"/>
</dbReference>
<evidence type="ECO:0000313" key="4">
    <source>
        <dbReference type="EMBL" id="PMB75528.1"/>
    </source>
</evidence>
<dbReference type="EMBL" id="PNIM01000012">
    <property type="protein sequence ID" value="PMB75528.1"/>
    <property type="molecule type" value="Genomic_DNA"/>
</dbReference>
<evidence type="ECO:0000313" key="3">
    <source>
        <dbReference type="EMBL" id="HEW64491.1"/>
    </source>
</evidence>
<dbReference type="PANTHER" id="PTHR34075">
    <property type="entry name" value="BLR3430 PROTEIN"/>
    <property type="match status" value="1"/>
</dbReference>
<dbReference type="SUPFAM" id="SSF50249">
    <property type="entry name" value="Nucleic acid-binding proteins"/>
    <property type="match status" value="1"/>
</dbReference>
<dbReference type="InterPro" id="IPR002878">
    <property type="entry name" value="ChsH2_C"/>
</dbReference>
<dbReference type="AlphaFoldDB" id="A0A2J6N2E9"/>
<organism evidence="4 5">
    <name type="scientific">Fervidicoccus fontis</name>
    <dbReference type="NCBI Taxonomy" id="683846"/>
    <lineage>
        <taxon>Archaea</taxon>
        <taxon>Thermoproteota</taxon>
        <taxon>Thermoprotei</taxon>
        <taxon>Fervidicoccales</taxon>
        <taxon>Fervidicoccaceae</taxon>
        <taxon>Fervidicoccus</taxon>
    </lineage>
</organism>